<evidence type="ECO:0000256" key="6">
    <source>
        <dbReference type="ARBA" id="ARBA00023136"/>
    </source>
</evidence>
<keyword evidence="4 7" id="KW-0812">Transmembrane</keyword>
<evidence type="ECO:0000256" key="2">
    <source>
        <dbReference type="ARBA" id="ARBA00006148"/>
    </source>
</evidence>
<dbReference type="Gene3D" id="1.10.3860.10">
    <property type="entry name" value="Sodium:dicarboxylate symporter"/>
    <property type="match status" value="1"/>
</dbReference>
<comment type="subcellular location">
    <subcellularLocation>
        <location evidence="1 7">Membrane</location>
        <topology evidence="1 7">Multi-pass membrane protein</topology>
    </subcellularLocation>
</comment>
<gene>
    <name evidence="9" type="ORF">V5799_015328</name>
</gene>
<evidence type="ECO:0000256" key="3">
    <source>
        <dbReference type="ARBA" id="ARBA00022448"/>
    </source>
</evidence>
<dbReference type="PRINTS" id="PR00173">
    <property type="entry name" value="EDTRNSPORT"/>
</dbReference>
<keyword evidence="6 7" id="KW-0472">Membrane</keyword>
<evidence type="ECO:0000313" key="10">
    <source>
        <dbReference type="Proteomes" id="UP001321473"/>
    </source>
</evidence>
<evidence type="ECO:0000256" key="1">
    <source>
        <dbReference type="ARBA" id="ARBA00004141"/>
    </source>
</evidence>
<reference evidence="9 10" key="1">
    <citation type="journal article" date="2023" name="Arcadia Sci">
        <title>De novo assembly of a long-read Amblyomma americanum tick genome.</title>
        <authorList>
            <person name="Chou S."/>
            <person name="Poskanzer K.E."/>
            <person name="Rollins M."/>
            <person name="Thuy-Boun P.S."/>
        </authorList>
    </citation>
    <scope>NUCLEOTIDE SEQUENCE [LARGE SCALE GENOMIC DNA]</scope>
    <source>
        <strain evidence="9">F_SG_1</strain>
        <tissue evidence="9">Salivary glands</tissue>
    </source>
</reference>
<evidence type="ECO:0000313" key="9">
    <source>
        <dbReference type="EMBL" id="KAK8768211.1"/>
    </source>
</evidence>
<evidence type="ECO:0000256" key="5">
    <source>
        <dbReference type="ARBA" id="ARBA00022989"/>
    </source>
</evidence>
<evidence type="ECO:0000256" key="7">
    <source>
        <dbReference type="RuleBase" id="RU361216"/>
    </source>
</evidence>
<dbReference type="Proteomes" id="UP001321473">
    <property type="component" value="Unassembled WGS sequence"/>
</dbReference>
<proteinExistence type="inferred from homology"/>
<organism evidence="9 10">
    <name type="scientific">Amblyomma americanum</name>
    <name type="common">Lone star tick</name>
    <dbReference type="NCBI Taxonomy" id="6943"/>
    <lineage>
        <taxon>Eukaryota</taxon>
        <taxon>Metazoa</taxon>
        <taxon>Ecdysozoa</taxon>
        <taxon>Arthropoda</taxon>
        <taxon>Chelicerata</taxon>
        <taxon>Arachnida</taxon>
        <taxon>Acari</taxon>
        <taxon>Parasitiformes</taxon>
        <taxon>Ixodida</taxon>
        <taxon>Ixodoidea</taxon>
        <taxon>Ixodidae</taxon>
        <taxon>Amblyomminae</taxon>
        <taxon>Amblyomma</taxon>
    </lineage>
</organism>
<evidence type="ECO:0000256" key="4">
    <source>
        <dbReference type="ARBA" id="ARBA00022692"/>
    </source>
</evidence>
<dbReference type="EMBL" id="JARKHS020024333">
    <property type="protein sequence ID" value="KAK8768211.1"/>
    <property type="molecule type" value="Genomic_DNA"/>
</dbReference>
<keyword evidence="3 7" id="KW-0813">Transport</keyword>
<comment type="caution">
    <text evidence="7">Lacks conserved residue(s) required for the propagation of feature annotation.</text>
</comment>
<feature type="compositionally biased region" description="Basic and acidic residues" evidence="8">
    <location>
        <begin position="385"/>
        <end position="395"/>
    </location>
</feature>
<dbReference type="SUPFAM" id="SSF118215">
    <property type="entry name" value="Proton glutamate symport protein"/>
    <property type="match status" value="1"/>
</dbReference>
<keyword evidence="10" id="KW-1185">Reference proteome</keyword>
<dbReference type="GO" id="GO:0005886">
    <property type="term" value="C:plasma membrane"/>
    <property type="evidence" value="ECO:0007669"/>
    <property type="project" value="TreeGrafter"/>
</dbReference>
<dbReference type="AlphaFoldDB" id="A0AAQ4E0H1"/>
<keyword evidence="7" id="KW-0769">Symport</keyword>
<feature type="region of interest" description="Disordered" evidence="8">
    <location>
        <begin position="352"/>
        <end position="395"/>
    </location>
</feature>
<accession>A0AAQ4E0H1</accession>
<dbReference type="InterPro" id="IPR001991">
    <property type="entry name" value="Na-dicarboxylate_symporter"/>
</dbReference>
<comment type="caution">
    <text evidence="9">The sequence shown here is derived from an EMBL/GenBank/DDBJ whole genome shotgun (WGS) entry which is preliminary data.</text>
</comment>
<dbReference type="PANTHER" id="PTHR11958">
    <property type="entry name" value="SODIUM/DICARBOXYLATE SYMPORTER-RELATED"/>
    <property type="match status" value="1"/>
</dbReference>
<dbReference type="GO" id="GO:0015175">
    <property type="term" value="F:neutral L-amino acid transmembrane transporter activity"/>
    <property type="evidence" value="ECO:0007669"/>
    <property type="project" value="TreeGrafter"/>
</dbReference>
<feature type="transmembrane region" description="Helical" evidence="7">
    <location>
        <begin position="263"/>
        <end position="285"/>
    </location>
</feature>
<dbReference type="Pfam" id="PF00375">
    <property type="entry name" value="SDF"/>
    <property type="match status" value="1"/>
</dbReference>
<name>A0AAQ4E0H1_AMBAM</name>
<dbReference type="GO" id="GO:0005313">
    <property type="term" value="F:L-glutamate transmembrane transporter activity"/>
    <property type="evidence" value="ECO:0007669"/>
    <property type="project" value="TreeGrafter"/>
</dbReference>
<feature type="transmembrane region" description="Helical" evidence="7">
    <location>
        <begin position="156"/>
        <end position="178"/>
    </location>
</feature>
<comment type="similarity">
    <text evidence="2 7">Belongs to the dicarboxylate/amino acid:cation symporter (DAACS) (TC 2.A.23) family.</text>
</comment>
<sequence length="395" mass="42165">MEPEKKALKEVFDTKTRTKAATSNATKNKFLQFDQGRRAPGSLEATEGGEEILQDKVADTNVSGLVFFSLLVGFALSRSAPADPQMTSPGTDVSSPGTQAGRGRQPNMLLRVCRVLSLRFMRMAELTLWYTPIAVSVLIAADMSRVADLSRVLWHLGLYAFTVVLGLAFHAFLFLPILYMTRVRRGAGSFFFNLLHPLAIAFGTSSSLAASPVAMATLERRVGLDPTMVRLVIPLGCVLNHDGTALYGTVSTMFAAQLQGAEMGFSFLVALVVACCVATMGMFGLPPAYRGAALTALLLAVVGLPSDRMGYIVVVHWVLDRCCSSVNLMGDCVGAAILQESPSTSSVNPCFPSGLKKEIPGSTATGLGQRRPTGFKSPPPPERPNAAEKEALKSS</sequence>
<feature type="transmembrane region" description="Helical" evidence="7">
    <location>
        <begin position="190"/>
        <end position="210"/>
    </location>
</feature>
<dbReference type="InterPro" id="IPR050746">
    <property type="entry name" value="DAACS"/>
</dbReference>
<dbReference type="GO" id="GO:0015501">
    <property type="term" value="F:glutamate:sodium symporter activity"/>
    <property type="evidence" value="ECO:0007669"/>
    <property type="project" value="TreeGrafter"/>
</dbReference>
<dbReference type="InterPro" id="IPR036458">
    <property type="entry name" value="Na:dicarbo_symporter_sf"/>
</dbReference>
<keyword evidence="5 7" id="KW-1133">Transmembrane helix</keyword>
<dbReference type="PANTHER" id="PTHR11958:SF63">
    <property type="entry name" value="AMINO ACID TRANSPORTER"/>
    <property type="match status" value="1"/>
</dbReference>
<evidence type="ECO:0000256" key="8">
    <source>
        <dbReference type="SAM" id="MobiDB-lite"/>
    </source>
</evidence>
<feature type="compositionally biased region" description="Polar residues" evidence="8">
    <location>
        <begin position="85"/>
        <end position="98"/>
    </location>
</feature>
<feature type="transmembrane region" description="Helical" evidence="7">
    <location>
        <begin position="126"/>
        <end position="144"/>
    </location>
</feature>
<protein>
    <recommendedName>
        <fullName evidence="7">Amino acid transporter</fullName>
    </recommendedName>
</protein>
<feature type="region of interest" description="Disordered" evidence="8">
    <location>
        <begin position="81"/>
        <end position="104"/>
    </location>
</feature>